<sequence length="480" mass="55585">MKTLKVLSTILLIFYLGSSHAQIVVEKRPNIVWIMLEDWGLDLGCYGTKGIETPVTDQLASEGIRYTNAFCTSPVCSTSRSAMITGFHQNYIGAEQHRTAKEDKKPLPYGIKPMPLLLKEAGYHTSLMIYNKTDANFSDDLGFMGKDWKEREKGQPFFAQITLGGTHRQWNRDPKNPIDPAKVELPPYYVDTPFARRDWANGLEQMQICDREIGDILKRLEKEGLSENTLVFLIGDNGRCHIRGKQFLYDPGLQVPLIIKWPGKVAPNQVNEDMVQTIDITATILEVAGAKPKHPLQGKNLFEEASKNREYIFAARDRMGGTHDAMRTIRSKKYKLIHNLMPERAWLQYSGYKEDMYPMLAEMNVMFMEDKLNKDQAKFFAPNKPEFELYDIEKDPYELNNLASDLHYGDIKDKLLAELYNWREQINDKGVSQDFREGGLSSKYPTRTLDEWKVRYETWKPWVFREPKSKEKHPFVKKDY</sequence>
<keyword evidence="6" id="KW-1185">Reference proteome</keyword>
<dbReference type="Pfam" id="PF00884">
    <property type="entry name" value="Sulfatase"/>
    <property type="match status" value="2"/>
</dbReference>
<organism evidence="5 6">
    <name type="scientific">Arenibacter palladensis</name>
    <dbReference type="NCBI Taxonomy" id="237373"/>
    <lineage>
        <taxon>Bacteria</taxon>
        <taxon>Pseudomonadati</taxon>
        <taxon>Bacteroidota</taxon>
        <taxon>Flavobacteriia</taxon>
        <taxon>Flavobacteriales</taxon>
        <taxon>Flavobacteriaceae</taxon>
        <taxon>Arenibacter</taxon>
    </lineage>
</organism>
<feature type="domain" description="Sulfatase N-terminal" evidence="4">
    <location>
        <begin position="147"/>
        <end position="290"/>
    </location>
</feature>
<dbReference type="EMBL" id="FQUX01000008">
    <property type="protein sequence ID" value="SHF83737.1"/>
    <property type="molecule type" value="Genomic_DNA"/>
</dbReference>
<evidence type="ECO:0000256" key="2">
    <source>
        <dbReference type="ARBA" id="ARBA00022801"/>
    </source>
</evidence>
<feature type="chain" id="PRO_5012364046" evidence="3">
    <location>
        <begin position="22"/>
        <end position="480"/>
    </location>
</feature>
<dbReference type="CDD" id="cd16027">
    <property type="entry name" value="SGSH"/>
    <property type="match status" value="1"/>
</dbReference>
<dbReference type="PANTHER" id="PTHR42693">
    <property type="entry name" value="ARYLSULFATASE FAMILY MEMBER"/>
    <property type="match status" value="1"/>
</dbReference>
<evidence type="ECO:0000256" key="3">
    <source>
        <dbReference type="SAM" id="SignalP"/>
    </source>
</evidence>
<comment type="similarity">
    <text evidence="1">Belongs to the sulfatase family.</text>
</comment>
<dbReference type="PANTHER" id="PTHR42693:SF53">
    <property type="entry name" value="ENDO-4-O-SULFATASE"/>
    <property type="match status" value="1"/>
</dbReference>
<dbReference type="InterPro" id="IPR017850">
    <property type="entry name" value="Alkaline_phosphatase_core_sf"/>
</dbReference>
<accession>A0A1M5EX15</accession>
<dbReference type="Gene3D" id="3.40.720.10">
    <property type="entry name" value="Alkaline Phosphatase, subunit A"/>
    <property type="match status" value="1"/>
</dbReference>
<evidence type="ECO:0000313" key="5">
    <source>
        <dbReference type="EMBL" id="SHF83737.1"/>
    </source>
</evidence>
<dbReference type="GO" id="GO:0004065">
    <property type="term" value="F:arylsulfatase activity"/>
    <property type="evidence" value="ECO:0007669"/>
    <property type="project" value="TreeGrafter"/>
</dbReference>
<keyword evidence="2" id="KW-0378">Hydrolase</keyword>
<dbReference type="Proteomes" id="UP000184406">
    <property type="component" value="Unassembled WGS sequence"/>
</dbReference>
<dbReference type="AlphaFoldDB" id="A0A1M5EX15"/>
<reference evidence="6" key="1">
    <citation type="submission" date="2016-11" db="EMBL/GenBank/DDBJ databases">
        <authorList>
            <person name="Varghese N."/>
            <person name="Submissions S."/>
        </authorList>
    </citation>
    <scope>NUCLEOTIDE SEQUENCE [LARGE SCALE GENOMIC DNA]</scope>
    <source>
        <strain evidence="6">DSM 17539</strain>
    </source>
</reference>
<feature type="signal peptide" evidence="3">
    <location>
        <begin position="1"/>
        <end position="21"/>
    </location>
</feature>
<dbReference type="OrthoDB" id="9789742at2"/>
<gene>
    <name evidence="5" type="ORF">SAMN03080594_10846</name>
</gene>
<protein>
    <submittedName>
        <fullName evidence="5">Arylsulfatase A</fullName>
    </submittedName>
</protein>
<dbReference type="RefSeq" id="WP_072864411.1">
    <property type="nucleotide sequence ID" value="NZ_FQUX01000008.1"/>
</dbReference>
<dbReference type="SUPFAM" id="SSF53649">
    <property type="entry name" value="Alkaline phosphatase-like"/>
    <property type="match status" value="1"/>
</dbReference>
<proteinExistence type="inferred from homology"/>
<evidence type="ECO:0000313" key="6">
    <source>
        <dbReference type="Proteomes" id="UP000184406"/>
    </source>
</evidence>
<name>A0A1M5EX15_9FLAO</name>
<evidence type="ECO:0000256" key="1">
    <source>
        <dbReference type="ARBA" id="ARBA00008779"/>
    </source>
</evidence>
<dbReference type="InterPro" id="IPR000917">
    <property type="entry name" value="Sulfatase_N"/>
</dbReference>
<evidence type="ECO:0000259" key="4">
    <source>
        <dbReference type="Pfam" id="PF00884"/>
    </source>
</evidence>
<keyword evidence="3" id="KW-0732">Signal</keyword>
<dbReference type="InterPro" id="IPR050738">
    <property type="entry name" value="Sulfatase"/>
</dbReference>
<feature type="domain" description="Sulfatase N-terminal" evidence="4">
    <location>
        <begin position="29"/>
        <end position="134"/>
    </location>
</feature>